<feature type="domain" description="CzcB-like barrel-sandwich hybrid" evidence="9">
    <location>
        <begin position="117"/>
        <end position="260"/>
    </location>
</feature>
<sequence>MSVFLFKDNNPVKADRATTVEMTIRRPTGETSTVVFEPKANGYFSQAGIAEPHVFDAEILLVLNGKTFTFGYSKEEGKLELSPEQIKAARIGVATAQPRAMSTSLSLPGEIRFDEDRTAHVVPRVAGVVESVAVNLGQAVKKGDLLAVIASQQISDQRSELAASQRRVELARTTFERERQLWKDKISAEQDYLQARQGLQEAEIALNNARQKMSALSGGITLAGGNRYELRAPFDGVVVEKHLVSGEVVNESSNAFTLSDLSRVWATFNVSPKDLSRVQVGRPVKISAPELNAEVTGSVSYVGNLLGEQTRTATARATLENPQGSWRPGLFVSVLLATESHAAPVTVPEEAIQTIEDKPAVFIRVDGGFVAQPVVLGTRDSGHVEIKQGLKSGIEIASTGSFILKSELGKGSAEHSH</sequence>
<feature type="domain" description="CzcB-like C-terminal circularly permuted SH3-like" evidence="10">
    <location>
        <begin position="345"/>
        <end position="405"/>
    </location>
</feature>
<dbReference type="KEGG" id="pfuw:KF707C_55240"/>
<dbReference type="SUPFAM" id="SSF111369">
    <property type="entry name" value="HlyD-like secretion proteins"/>
    <property type="match status" value="1"/>
</dbReference>
<feature type="coiled-coil region" evidence="6">
    <location>
        <begin position="192"/>
        <end position="219"/>
    </location>
</feature>
<evidence type="ECO:0000313" key="11">
    <source>
        <dbReference type="EMBL" id="BAU77212.1"/>
    </source>
</evidence>
<dbReference type="PANTHER" id="PTHR30097">
    <property type="entry name" value="CATION EFFLUX SYSTEM PROTEIN CUSB"/>
    <property type="match status" value="1"/>
</dbReference>
<evidence type="ECO:0000259" key="10">
    <source>
        <dbReference type="Pfam" id="PF25975"/>
    </source>
</evidence>
<evidence type="ECO:0000256" key="2">
    <source>
        <dbReference type="ARBA" id="ARBA00022448"/>
    </source>
</evidence>
<evidence type="ECO:0000256" key="1">
    <source>
        <dbReference type="ARBA" id="ARBA00009477"/>
    </source>
</evidence>
<dbReference type="Pfam" id="PF25954">
    <property type="entry name" value="Beta-barrel_RND_2"/>
    <property type="match status" value="1"/>
</dbReference>
<dbReference type="RefSeq" id="WP_003457606.1">
    <property type="nucleotide sequence ID" value="NZ_AJMR01000232.1"/>
</dbReference>
<keyword evidence="2" id="KW-0813">Transport</keyword>
<name>A0AAD1C6H6_METFU</name>
<feature type="domain" description="CusB-like beta-barrel" evidence="8">
    <location>
        <begin position="263"/>
        <end position="339"/>
    </location>
</feature>
<dbReference type="InterPro" id="IPR058649">
    <property type="entry name" value="CzcB_C"/>
</dbReference>
<dbReference type="InterPro" id="IPR058648">
    <property type="entry name" value="HH_CzcB-like"/>
</dbReference>
<dbReference type="InterPro" id="IPR006143">
    <property type="entry name" value="RND_pump_MFP"/>
</dbReference>
<dbReference type="GO" id="GO:0015679">
    <property type="term" value="P:plasma membrane copper ion transport"/>
    <property type="evidence" value="ECO:0007669"/>
    <property type="project" value="TreeGrafter"/>
</dbReference>
<dbReference type="FunFam" id="2.40.420.20:FF:000006">
    <property type="entry name" value="RND family efflux transporter MFP subunit"/>
    <property type="match status" value="1"/>
</dbReference>
<dbReference type="EMBL" id="AP014862">
    <property type="protein sequence ID" value="BAU77212.1"/>
    <property type="molecule type" value="Genomic_DNA"/>
</dbReference>
<keyword evidence="12" id="KW-1185">Reference proteome</keyword>
<dbReference type="InterPro" id="IPR051909">
    <property type="entry name" value="MFP_Cation_Efflux"/>
</dbReference>
<dbReference type="NCBIfam" id="TIGR01730">
    <property type="entry name" value="RND_mfp"/>
    <property type="match status" value="1"/>
</dbReference>
<evidence type="ECO:0000256" key="6">
    <source>
        <dbReference type="SAM" id="Coils"/>
    </source>
</evidence>
<dbReference type="Gene3D" id="1.10.287.470">
    <property type="entry name" value="Helix hairpin bin"/>
    <property type="match status" value="1"/>
</dbReference>
<comment type="function">
    <text evidence="5">CzcA and CzcB together would act in zinc efflux nearly as effectively as the complete czc efflux system (CzcABC). The CzcB protein is thought to funnel zinc cations to the CzcA transport protein.</text>
</comment>
<dbReference type="Gene3D" id="2.40.30.170">
    <property type="match status" value="1"/>
</dbReference>
<evidence type="ECO:0000256" key="4">
    <source>
        <dbReference type="ARBA" id="ARBA00043263"/>
    </source>
</evidence>
<evidence type="ECO:0000259" key="7">
    <source>
        <dbReference type="Pfam" id="PF25893"/>
    </source>
</evidence>
<evidence type="ECO:0000259" key="9">
    <source>
        <dbReference type="Pfam" id="PF25973"/>
    </source>
</evidence>
<evidence type="ECO:0000256" key="3">
    <source>
        <dbReference type="ARBA" id="ARBA00022833"/>
    </source>
</evidence>
<reference evidence="11 12" key="2">
    <citation type="journal article" date="2017" name="Int. J. Syst. Evol. Microbiol.">
        <title>Pseudomonas furukawaii sp. nov., a polychlorinated biphenyl-degrading bacterium isolated from biphenyl-contaminated soil in Japan.</title>
        <authorList>
            <person name="Kimura N."/>
            <person name="Watanabe T."/>
            <person name="Suenaga H."/>
            <person name="Fujihara H."/>
            <person name="Futagami T."/>
            <person name="Goto M."/>
            <person name="Hanada S."/>
            <person name="Hirose J."/>
        </authorList>
    </citation>
    <scope>NUCLEOTIDE SEQUENCE [LARGE SCALE GENOMIC DNA]</scope>
    <source>
        <strain evidence="12">DSM 10086 / NBRC 110670 / KF707</strain>
    </source>
</reference>
<evidence type="ECO:0000313" key="12">
    <source>
        <dbReference type="Proteomes" id="UP000218554"/>
    </source>
</evidence>
<dbReference type="GO" id="GO:0046914">
    <property type="term" value="F:transition metal ion binding"/>
    <property type="evidence" value="ECO:0007669"/>
    <property type="project" value="TreeGrafter"/>
</dbReference>
<proteinExistence type="inferred from homology"/>
<dbReference type="GO" id="GO:0046686">
    <property type="term" value="P:response to cadmium ion"/>
    <property type="evidence" value="ECO:0007669"/>
    <property type="project" value="UniProtKB-KW"/>
</dbReference>
<dbReference type="Pfam" id="PF25893">
    <property type="entry name" value="HH_CzcB"/>
    <property type="match status" value="1"/>
</dbReference>
<dbReference type="InterPro" id="IPR058647">
    <property type="entry name" value="BSH_CzcB-like"/>
</dbReference>
<dbReference type="GO" id="GO:0030288">
    <property type="term" value="C:outer membrane-bounded periplasmic space"/>
    <property type="evidence" value="ECO:0007669"/>
    <property type="project" value="TreeGrafter"/>
</dbReference>
<dbReference type="InterPro" id="IPR058792">
    <property type="entry name" value="Beta-barrel_RND_2"/>
</dbReference>
<gene>
    <name evidence="11" type="ORF">KF707C_55240</name>
</gene>
<reference evidence="12" key="1">
    <citation type="submission" date="2015-05" db="EMBL/GenBank/DDBJ databases">
        <title>Draft genome sequencing of a biphenyl-degrading bacterium, Pseudomonas balearica KF707 (=NBRC110670).</title>
        <authorList>
            <person name="Kimura N."/>
            <person name="Hirose J."/>
            <person name="Watanabe T."/>
            <person name="Suenaga H."/>
            <person name="Fujihara H."/>
            <person name="Noguchi M."/>
            <person name="Hashimoto M."/>
            <person name="Shimodaira J."/>
            <person name="Tsuchikane K."/>
            <person name="Hosoyama A."/>
            <person name="Yamazoe A."/>
            <person name="Fujita N."/>
            <person name="Furukawa K."/>
        </authorList>
    </citation>
    <scope>NUCLEOTIDE SEQUENCE [LARGE SCALE GENOMIC DNA]</scope>
    <source>
        <strain evidence="12">DSM 10086 / NBRC 110670 / KF707</strain>
    </source>
</reference>
<evidence type="ECO:0000259" key="8">
    <source>
        <dbReference type="Pfam" id="PF25954"/>
    </source>
</evidence>
<dbReference type="FunFam" id="2.40.30.170:FF:000010">
    <property type="entry name" value="Efflux RND transporter periplasmic adaptor subunit"/>
    <property type="match status" value="1"/>
</dbReference>
<keyword evidence="4" id="KW-0105">Cadmium resistance</keyword>
<evidence type="ECO:0000256" key="5">
    <source>
        <dbReference type="ARBA" id="ARBA00058766"/>
    </source>
</evidence>
<dbReference type="Gene3D" id="2.40.50.100">
    <property type="match status" value="1"/>
</dbReference>
<dbReference type="GO" id="GO:0060003">
    <property type="term" value="P:copper ion export"/>
    <property type="evidence" value="ECO:0007669"/>
    <property type="project" value="TreeGrafter"/>
</dbReference>
<accession>A0AAD1C6H6</accession>
<keyword evidence="6" id="KW-0175">Coiled coil</keyword>
<dbReference type="AlphaFoldDB" id="A0AAD1C6H6"/>
<dbReference type="Proteomes" id="UP000218554">
    <property type="component" value="Chromosome"/>
</dbReference>
<dbReference type="GO" id="GO:0022857">
    <property type="term" value="F:transmembrane transporter activity"/>
    <property type="evidence" value="ECO:0007669"/>
    <property type="project" value="InterPro"/>
</dbReference>
<organism evidence="11 12">
    <name type="scientific">Metapseudomonas furukawaii</name>
    <name type="common">Pseudomonas furukawaii</name>
    <dbReference type="NCBI Taxonomy" id="1149133"/>
    <lineage>
        <taxon>Bacteria</taxon>
        <taxon>Pseudomonadati</taxon>
        <taxon>Pseudomonadota</taxon>
        <taxon>Gammaproteobacteria</taxon>
        <taxon>Pseudomonadales</taxon>
        <taxon>Pseudomonadaceae</taxon>
        <taxon>Metapseudomonas</taxon>
    </lineage>
</organism>
<dbReference type="Pfam" id="PF25973">
    <property type="entry name" value="BSH_CzcB"/>
    <property type="match status" value="1"/>
</dbReference>
<dbReference type="Gene3D" id="2.40.420.20">
    <property type="match status" value="1"/>
</dbReference>
<dbReference type="Pfam" id="PF25975">
    <property type="entry name" value="CzcB_C"/>
    <property type="match status" value="1"/>
</dbReference>
<keyword evidence="3" id="KW-0862">Zinc</keyword>
<protein>
    <submittedName>
        <fullName evidence="11">Cobalt/zinc/cadmium efflux RND transporter</fullName>
    </submittedName>
</protein>
<comment type="similarity">
    <text evidence="1">Belongs to the membrane fusion protein (MFP) (TC 8.A.1) family.</text>
</comment>
<dbReference type="GO" id="GO:0016020">
    <property type="term" value="C:membrane"/>
    <property type="evidence" value="ECO:0007669"/>
    <property type="project" value="InterPro"/>
</dbReference>
<feature type="domain" description="CzcB-like alpha-helical hairpin" evidence="7">
    <location>
        <begin position="156"/>
        <end position="215"/>
    </location>
</feature>
<dbReference type="PANTHER" id="PTHR30097:SF4">
    <property type="entry name" value="SLR6042 PROTEIN"/>
    <property type="match status" value="1"/>
</dbReference>